<evidence type="ECO:0000256" key="4">
    <source>
        <dbReference type="ARBA" id="ARBA00022989"/>
    </source>
</evidence>
<proteinExistence type="predicted"/>
<dbReference type="AlphaFoldDB" id="A0A4P7UH68"/>
<dbReference type="EMBL" id="BMCK01000002">
    <property type="protein sequence ID" value="GGD14670.1"/>
    <property type="molecule type" value="Genomic_DNA"/>
</dbReference>
<feature type="compositionally biased region" description="Basic and acidic residues" evidence="6">
    <location>
        <begin position="65"/>
        <end position="81"/>
    </location>
</feature>
<evidence type="ECO:0000313" key="11">
    <source>
        <dbReference type="Proteomes" id="UP000297025"/>
    </source>
</evidence>
<evidence type="ECO:0000313" key="9">
    <source>
        <dbReference type="EMBL" id="GGD14670.1"/>
    </source>
</evidence>
<evidence type="ECO:0000256" key="1">
    <source>
        <dbReference type="ARBA" id="ARBA00004651"/>
    </source>
</evidence>
<feature type="transmembrane region" description="Helical" evidence="7">
    <location>
        <begin position="5"/>
        <end position="24"/>
    </location>
</feature>
<dbReference type="EMBL" id="CP038462">
    <property type="protein sequence ID" value="QCC78615.1"/>
    <property type="molecule type" value="Genomic_DNA"/>
</dbReference>
<dbReference type="GO" id="GO:0005886">
    <property type="term" value="C:plasma membrane"/>
    <property type="evidence" value="ECO:0007669"/>
    <property type="project" value="UniProtKB-SubCell"/>
</dbReference>
<evidence type="ECO:0000256" key="7">
    <source>
        <dbReference type="SAM" id="Phobius"/>
    </source>
</evidence>
<feature type="compositionally biased region" description="Acidic residues" evidence="6">
    <location>
        <begin position="140"/>
        <end position="151"/>
    </location>
</feature>
<reference evidence="10" key="4">
    <citation type="submission" date="2019-03" db="EMBL/GenBank/DDBJ databases">
        <authorList>
            <person name="Huang Y."/>
        </authorList>
    </citation>
    <scope>NUCLEOTIDE SEQUENCE</scope>
    <source>
        <strain evidence="10">JCM 16608</strain>
    </source>
</reference>
<protein>
    <submittedName>
        <fullName evidence="10">PLDc_N domain-containing protein</fullName>
    </submittedName>
</protein>
<keyword evidence="12" id="KW-1185">Reference proteome</keyword>
<feature type="region of interest" description="Disordered" evidence="6">
    <location>
        <begin position="59"/>
        <end position="151"/>
    </location>
</feature>
<feature type="transmembrane region" description="Helical" evidence="7">
    <location>
        <begin position="36"/>
        <end position="56"/>
    </location>
</feature>
<dbReference type="Proteomes" id="UP000297025">
    <property type="component" value="Chromosome"/>
</dbReference>
<dbReference type="InterPro" id="IPR027379">
    <property type="entry name" value="CLS_N"/>
</dbReference>
<dbReference type="OrthoDB" id="3298527at2"/>
<feature type="compositionally biased region" description="Basic and acidic residues" evidence="6">
    <location>
        <begin position="93"/>
        <end position="137"/>
    </location>
</feature>
<sequence length="151" mass="17076">MLRIIVFYVLPIVLCIFCLVQAITSRDGDIRNLPKVAWILLILFFPVVGSIAWLVAGQPQAARPRSGERSTPHFPEYDRPGRAAAVDEGNDDAFLRQVRERAEQQRRDYEAKRRAEQAAEEAAREERRRRKEAKEAGQEPGDESGSEAESA</sequence>
<reference evidence="9" key="5">
    <citation type="submission" date="2024-05" db="EMBL/GenBank/DDBJ databases">
        <authorList>
            <person name="Sun Q."/>
            <person name="Sedlacek I."/>
        </authorList>
    </citation>
    <scope>NUCLEOTIDE SEQUENCE</scope>
    <source>
        <strain evidence="9">CCM 7403</strain>
    </source>
</reference>
<reference evidence="9" key="2">
    <citation type="journal article" date="2014" name="Int. J. Syst. Evol. Microbiol.">
        <title>Complete genome of a new Firmicutes species belonging to the dominant human colonic microbiota ('Ruminococcus bicirculans') reveals two chromosomes and a selective capacity to utilize plant glucans.</title>
        <authorList>
            <consortium name="NISC Comparative Sequencing Program"/>
            <person name="Wegmann U."/>
            <person name="Louis P."/>
            <person name="Goesmann A."/>
            <person name="Henrissat B."/>
            <person name="Duncan S.H."/>
            <person name="Flint H.J."/>
        </authorList>
    </citation>
    <scope>NUCLEOTIDE SEQUENCE</scope>
    <source>
        <strain evidence="9">CCM 7403</strain>
    </source>
</reference>
<reference evidence="10 11" key="1">
    <citation type="journal article" date="2008" name="Int. J. Syst. Evol. Microbiol.">
        <title>Nocardioides daphniae sp. nov., isolated from Daphnia cucullata (Crustacea: Cladocera).</title>
        <authorList>
            <person name="Toth E.M."/>
            <person name="Keki Z."/>
            <person name="Homonnay Z.G."/>
            <person name="Borsodi A.K."/>
            <person name="Marialigeti K."/>
            <person name="Schumann P."/>
        </authorList>
    </citation>
    <scope>NUCLEOTIDE SEQUENCE [LARGE SCALE GENOMIC DNA]</scope>
    <source>
        <strain evidence="10 11">JCM 16608</strain>
    </source>
</reference>
<name>A0A4P7UH68_9ACTN</name>
<evidence type="ECO:0000256" key="6">
    <source>
        <dbReference type="SAM" id="MobiDB-lite"/>
    </source>
</evidence>
<evidence type="ECO:0000256" key="3">
    <source>
        <dbReference type="ARBA" id="ARBA00022692"/>
    </source>
</evidence>
<keyword evidence="3 7" id="KW-0812">Transmembrane</keyword>
<gene>
    <name evidence="10" type="ORF">E2C04_04230</name>
    <name evidence="9" type="ORF">GCM10007231_12070</name>
</gene>
<keyword evidence="2" id="KW-1003">Cell membrane</keyword>
<evidence type="ECO:0000259" key="8">
    <source>
        <dbReference type="Pfam" id="PF13396"/>
    </source>
</evidence>
<evidence type="ECO:0000256" key="2">
    <source>
        <dbReference type="ARBA" id="ARBA00022475"/>
    </source>
</evidence>
<dbReference type="KEGG" id="ndp:E2C04_04230"/>
<evidence type="ECO:0000256" key="5">
    <source>
        <dbReference type="ARBA" id="ARBA00023136"/>
    </source>
</evidence>
<feature type="domain" description="Cardiolipin synthase N-terminal" evidence="8">
    <location>
        <begin position="13"/>
        <end position="58"/>
    </location>
</feature>
<keyword evidence="4 7" id="KW-1133">Transmembrane helix</keyword>
<keyword evidence="5 7" id="KW-0472">Membrane</keyword>
<evidence type="ECO:0000313" key="12">
    <source>
        <dbReference type="Proteomes" id="UP000630594"/>
    </source>
</evidence>
<comment type="subcellular location">
    <subcellularLocation>
        <location evidence="1">Cell membrane</location>
        <topology evidence="1">Multi-pass membrane protein</topology>
    </subcellularLocation>
</comment>
<organism evidence="10 11">
    <name type="scientific">Nocardioides daphniae</name>
    <dbReference type="NCBI Taxonomy" id="402297"/>
    <lineage>
        <taxon>Bacteria</taxon>
        <taxon>Bacillati</taxon>
        <taxon>Actinomycetota</taxon>
        <taxon>Actinomycetes</taxon>
        <taxon>Propionibacteriales</taxon>
        <taxon>Nocardioidaceae</taxon>
        <taxon>Nocardioides</taxon>
    </lineage>
</organism>
<dbReference type="Proteomes" id="UP000630594">
    <property type="component" value="Unassembled WGS sequence"/>
</dbReference>
<evidence type="ECO:0000313" key="10">
    <source>
        <dbReference type="EMBL" id="QCC78615.1"/>
    </source>
</evidence>
<reference evidence="12" key="3">
    <citation type="journal article" date="2019" name="Int. J. Syst. Evol. Microbiol.">
        <title>The Global Catalogue of Microorganisms (GCM) 10K type strain sequencing project: providing services to taxonomists for standard genome sequencing and annotation.</title>
        <authorList>
            <consortium name="The Broad Institute Genomics Platform"/>
            <consortium name="The Broad Institute Genome Sequencing Center for Infectious Disease"/>
            <person name="Wu L."/>
            <person name="Ma J."/>
        </authorList>
    </citation>
    <scope>NUCLEOTIDE SEQUENCE [LARGE SCALE GENOMIC DNA]</scope>
    <source>
        <strain evidence="12">CCM 7403</strain>
    </source>
</reference>
<accession>A0A4P7UH68</accession>
<dbReference type="Pfam" id="PF13396">
    <property type="entry name" value="PLDc_N"/>
    <property type="match status" value="1"/>
</dbReference>